<gene>
    <name evidence="2" type="ORF">C4B24_04500</name>
</gene>
<feature type="non-terminal residue" evidence="2">
    <location>
        <position position="85"/>
    </location>
</feature>
<comment type="caution">
    <text evidence="2">The sequence shown here is derived from an EMBL/GenBank/DDBJ whole genome shotgun (WGS) entry which is preliminary data.</text>
</comment>
<protein>
    <submittedName>
        <fullName evidence="2">Uncharacterized protein</fullName>
    </submittedName>
</protein>
<reference evidence="2 3" key="1">
    <citation type="submission" date="2018-02" db="EMBL/GenBank/DDBJ databases">
        <title>Mycoplasma marinum and Mycoplasma todarodis sp. nov., moderately halophilic and psychrotolerant mycoplasmas isolated from cephalopods.</title>
        <authorList>
            <person name="Viver T."/>
        </authorList>
    </citation>
    <scope>NUCLEOTIDE SEQUENCE [LARGE SCALE GENOMIC DNA]</scope>
    <source>
        <strain evidence="2 3">PE</strain>
    </source>
</reference>
<dbReference type="AlphaFoldDB" id="A0A4R0XSH8"/>
<proteinExistence type="predicted"/>
<feature type="chain" id="PRO_5020546718" evidence="1">
    <location>
        <begin position="22"/>
        <end position="85"/>
    </location>
</feature>
<feature type="signal peptide" evidence="1">
    <location>
        <begin position="1"/>
        <end position="21"/>
    </location>
</feature>
<dbReference type="Proteomes" id="UP000294192">
    <property type="component" value="Unassembled WGS sequence"/>
</dbReference>
<dbReference type="RefSeq" id="WP_131599570.1">
    <property type="nucleotide sequence ID" value="NZ_PSZO01000034.1"/>
</dbReference>
<evidence type="ECO:0000256" key="1">
    <source>
        <dbReference type="SAM" id="SignalP"/>
    </source>
</evidence>
<evidence type="ECO:0000313" key="3">
    <source>
        <dbReference type="Proteomes" id="UP000294192"/>
    </source>
</evidence>
<evidence type="ECO:0000313" key="2">
    <source>
        <dbReference type="EMBL" id="TCG10549.1"/>
    </source>
</evidence>
<organism evidence="2 3">
    <name type="scientific">Mycoplasma marinum</name>
    <dbReference type="NCBI Taxonomy" id="1937190"/>
    <lineage>
        <taxon>Bacteria</taxon>
        <taxon>Bacillati</taxon>
        <taxon>Mycoplasmatota</taxon>
        <taxon>Mollicutes</taxon>
        <taxon>Mycoplasmataceae</taxon>
        <taxon>Mycoplasma</taxon>
    </lineage>
</organism>
<dbReference type="EMBL" id="PSZO01000034">
    <property type="protein sequence ID" value="TCG10549.1"/>
    <property type="molecule type" value="Genomic_DNA"/>
</dbReference>
<keyword evidence="3" id="KW-1185">Reference proteome</keyword>
<keyword evidence="1" id="KW-0732">Signal</keyword>
<accession>A0A4R0XSH8</accession>
<sequence>MKSKKITIGSSILLATATAVAIPIAINQTKENTDLQYNESKHISNPNTESFYNGSSVEASTKNKTFYDGAKPIIDDSRGTNYIER</sequence>
<name>A0A4R0XSH8_9MOLU</name>